<organism evidence="1 2">
    <name type="scientific">Scylla paramamosain</name>
    <name type="common">Mud crab</name>
    <dbReference type="NCBI Taxonomy" id="85552"/>
    <lineage>
        <taxon>Eukaryota</taxon>
        <taxon>Metazoa</taxon>
        <taxon>Ecdysozoa</taxon>
        <taxon>Arthropoda</taxon>
        <taxon>Crustacea</taxon>
        <taxon>Multicrustacea</taxon>
        <taxon>Malacostraca</taxon>
        <taxon>Eumalacostraca</taxon>
        <taxon>Eucarida</taxon>
        <taxon>Decapoda</taxon>
        <taxon>Pleocyemata</taxon>
        <taxon>Brachyura</taxon>
        <taxon>Eubrachyura</taxon>
        <taxon>Portunoidea</taxon>
        <taxon>Portunidae</taxon>
        <taxon>Portuninae</taxon>
        <taxon>Scylla</taxon>
    </lineage>
</organism>
<name>A0AAW0TJY7_SCYPA</name>
<sequence>MSVSSPPPTSAHARLMQPGLRPAWLLTLPGAEIAVNSSPVYGSGRVFVPFSKAPLPSPVLNVPGVTCRVRCCCPGQNKHKT</sequence>
<evidence type="ECO:0000313" key="1">
    <source>
        <dbReference type="EMBL" id="KAK8387669.1"/>
    </source>
</evidence>
<gene>
    <name evidence="1" type="ORF">O3P69_018283</name>
</gene>
<dbReference type="Proteomes" id="UP001487740">
    <property type="component" value="Unassembled WGS sequence"/>
</dbReference>
<accession>A0AAW0TJY7</accession>
<comment type="caution">
    <text evidence="1">The sequence shown here is derived from an EMBL/GenBank/DDBJ whole genome shotgun (WGS) entry which is preliminary data.</text>
</comment>
<reference evidence="1 2" key="1">
    <citation type="submission" date="2023-03" db="EMBL/GenBank/DDBJ databases">
        <title>High-quality genome of Scylla paramamosain provides insights in environmental adaptation.</title>
        <authorList>
            <person name="Zhang L."/>
        </authorList>
    </citation>
    <scope>NUCLEOTIDE SEQUENCE [LARGE SCALE GENOMIC DNA]</scope>
    <source>
        <strain evidence="1">LZ_2023a</strain>
        <tissue evidence="1">Muscle</tissue>
    </source>
</reference>
<protein>
    <submittedName>
        <fullName evidence="1">Uncharacterized protein</fullName>
    </submittedName>
</protein>
<keyword evidence="2" id="KW-1185">Reference proteome</keyword>
<dbReference type="AlphaFoldDB" id="A0AAW0TJY7"/>
<evidence type="ECO:0000313" key="2">
    <source>
        <dbReference type="Proteomes" id="UP001487740"/>
    </source>
</evidence>
<dbReference type="EMBL" id="JARAKH010000030">
    <property type="protein sequence ID" value="KAK8387669.1"/>
    <property type="molecule type" value="Genomic_DNA"/>
</dbReference>
<proteinExistence type="predicted"/>